<feature type="compositionally biased region" description="Basic and acidic residues" evidence="1">
    <location>
        <begin position="56"/>
        <end position="69"/>
    </location>
</feature>
<accession>A0ABZ3JAI5</accession>
<dbReference type="RefSeq" id="WP_093796654.1">
    <property type="nucleotide sequence ID" value="NZ_CP155571.1"/>
</dbReference>
<evidence type="ECO:0000256" key="1">
    <source>
        <dbReference type="SAM" id="MobiDB-lite"/>
    </source>
</evidence>
<dbReference type="EMBL" id="CP155571">
    <property type="protein sequence ID" value="XFO75055.1"/>
    <property type="molecule type" value="Genomic_DNA"/>
</dbReference>
<protein>
    <submittedName>
        <fullName evidence="2">Uncharacterized protein</fullName>
    </submittedName>
</protein>
<proteinExistence type="predicted"/>
<evidence type="ECO:0000313" key="3">
    <source>
        <dbReference type="Proteomes" id="UP000216052"/>
    </source>
</evidence>
<reference evidence="2" key="1">
    <citation type="submission" date="2024-05" db="EMBL/GenBank/DDBJ databases">
        <title>Isolation and characterization of Sporomusa carbonis sp. nov., a carboxydotrophic hydrogenogen in the genus of Sporomusa isolated from a charcoal burning pile.</title>
        <authorList>
            <person name="Boeer T."/>
            <person name="Rosenbaum F."/>
            <person name="Eysell L."/>
            <person name="Mueller V."/>
            <person name="Daniel R."/>
            <person name="Poehlein A."/>
        </authorList>
    </citation>
    <scope>NUCLEOTIDE SEQUENCE [LARGE SCALE GENOMIC DNA]</scope>
    <source>
        <strain evidence="2">DSM 3132</strain>
    </source>
</reference>
<gene>
    <name evidence="2" type="ORF">SPACI_051660</name>
</gene>
<organism evidence="2 3">
    <name type="scientific">Sporomusa acidovorans (strain ATCC 49682 / DSM 3132 / Mol)</name>
    <dbReference type="NCBI Taxonomy" id="1123286"/>
    <lineage>
        <taxon>Bacteria</taxon>
        <taxon>Bacillati</taxon>
        <taxon>Bacillota</taxon>
        <taxon>Negativicutes</taxon>
        <taxon>Selenomonadales</taxon>
        <taxon>Sporomusaceae</taxon>
        <taxon>Sporomusa</taxon>
    </lineage>
</organism>
<feature type="region of interest" description="Disordered" evidence="1">
    <location>
        <begin position="41"/>
        <end position="72"/>
    </location>
</feature>
<keyword evidence="3" id="KW-1185">Reference proteome</keyword>
<dbReference type="Proteomes" id="UP000216052">
    <property type="component" value="Chromosome"/>
</dbReference>
<evidence type="ECO:0000313" key="2">
    <source>
        <dbReference type="EMBL" id="XFO75055.1"/>
    </source>
</evidence>
<name>A0ABZ3JAI5_SPOA4</name>
<sequence length="148" mass="15817">MTSRDEDRLNWGCILGNIRATVVTRCGIVYQGTIEDWNCSGLTSTRPDSSSSDSNDSQKEESSDQRGDGHCGGPRFIRMTVECIPGNICCPMFDADDPVGASRVTPILGFTGPAETLYTVPSDILINWDDVSSLGIASSTACLTDTTA</sequence>